<evidence type="ECO:0000313" key="2">
    <source>
        <dbReference type="EMBL" id="AGT99252.1"/>
    </source>
</evidence>
<dbReference type="GeneID" id="16747447"/>
<keyword evidence="3" id="KW-1185">Reference proteome</keyword>
<dbReference type="InterPro" id="IPR003498">
    <property type="entry name" value="DNA_pack_C"/>
</dbReference>
<accession>U3GTF1</accession>
<dbReference type="RefSeq" id="YP_008492997.1">
    <property type="nucleotide sequence ID" value="NC_022233.1"/>
</dbReference>
<reference evidence="2 3" key="1">
    <citation type="submission" date="2013-05" db="EMBL/GenBank/DDBJ databases">
        <title>Genome organization and molecular characterization of porcine cytomegalovirus.</title>
        <authorList>
            <person name="Gu W."/>
            <person name="Zhou L."/>
            <person name="Ge X."/>
            <person name="Guo X."/>
            <person name="Yang H."/>
        </authorList>
    </citation>
    <scope>NUCLEOTIDE SEQUENCE [LARGE SCALE GENOMIC DNA]</scope>
    <source>
        <strain evidence="2 3">BJ09</strain>
    </source>
</reference>
<evidence type="ECO:0000259" key="1">
    <source>
        <dbReference type="Pfam" id="PF02499"/>
    </source>
</evidence>
<proteinExistence type="predicted"/>
<dbReference type="KEGG" id="vg:16747447"/>
<gene>
    <name evidence="2" type="primary">U60A</name>
</gene>
<organism evidence="2 3">
    <name type="scientific">Suid betaherpesvirus 2</name>
    <dbReference type="NCBI Taxonomy" id="1608255"/>
    <lineage>
        <taxon>Viruses</taxon>
        <taxon>Duplodnaviria</taxon>
        <taxon>Heunggongvirae</taxon>
        <taxon>Peploviricota</taxon>
        <taxon>Herviviricetes</taxon>
        <taxon>Herpesvirales</taxon>
        <taxon>Orthoherpesviridae</taxon>
        <taxon>Betaherpesvirinae</taxon>
        <taxon>Roseolovirus</taxon>
        <taxon>Roseolovirus suidbeta2</taxon>
    </lineage>
</organism>
<evidence type="ECO:0000313" key="3">
    <source>
        <dbReference type="Proteomes" id="UP000243849"/>
    </source>
</evidence>
<feature type="domain" description="Probable DNA packing protein C-terminal" evidence="1">
    <location>
        <begin position="2"/>
        <end position="294"/>
    </location>
</feature>
<dbReference type="InterPro" id="IPR038435">
    <property type="entry name" value="DNA_pack_C_sf"/>
</dbReference>
<dbReference type="OrthoDB" id="787at10239"/>
<dbReference type="Gene3D" id="3.30.420.320">
    <property type="match status" value="1"/>
</dbReference>
<name>U3GTF1_9BETA</name>
<dbReference type="GO" id="GO:0051276">
    <property type="term" value="P:chromosome organization"/>
    <property type="evidence" value="ECO:0007669"/>
    <property type="project" value="InterPro"/>
</dbReference>
<sequence>MLSERNNAVSCPCYRFHKPTFVSIDANVRKTANSFLEGAFATEIMGGINASNNVGPLITDQGKVEFDLFRYSTMNERIQCNLGKELYVYIDPAFTSNRRASGTGIAAVGTYINQYIIYGMEHFFLESLLSSSETSIAECAAHMIVSILRLHQFFTDIRIIIEGNSNQSAAVKMACIIKQNLLGNTSIKPVFYHTVDQNKIAQPFFIMGKEKKNAVEYFISNFNSGYVRASQELISYTIKLTHDPVEYALSQISNLHMLTTNTTVTYSGKKSNSSDDLLIAIVMAIYICHDNRATSFNEI</sequence>
<dbReference type="Pfam" id="PF02499">
    <property type="entry name" value="DNA_pack_C"/>
    <property type="match status" value="1"/>
</dbReference>
<protein>
    <submittedName>
        <fullName evidence="2">Terminase ATPase subunit</fullName>
    </submittedName>
</protein>
<dbReference type="Proteomes" id="UP000243849">
    <property type="component" value="Segment"/>
</dbReference>
<dbReference type="EMBL" id="KF017583">
    <property type="protein sequence ID" value="AGT99252.1"/>
    <property type="molecule type" value="Genomic_DNA"/>
</dbReference>